<dbReference type="PANTHER" id="PTHR46438:SF11">
    <property type="entry name" value="LIPASE-RELATED"/>
    <property type="match status" value="1"/>
</dbReference>
<dbReference type="Proteomes" id="UP001501266">
    <property type="component" value="Unassembled WGS sequence"/>
</dbReference>
<gene>
    <name evidence="2" type="ORF">GCM10009640_06010</name>
</gene>
<dbReference type="InterPro" id="IPR000073">
    <property type="entry name" value="AB_hydrolase_1"/>
</dbReference>
<reference evidence="2 3" key="1">
    <citation type="journal article" date="2019" name="Int. J. Syst. Evol. Microbiol.">
        <title>The Global Catalogue of Microorganisms (GCM) 10K type strain sequencing project: providing services to taxonomists for standard genome sequencing and annotation.</title>
        <authorList>
            <consortium name="The Broad Institute Genomics Platform"/>
            <consortium name="The Broad Institute Genome Sequencing Center for Infectious Disease"/>
            <person name="Wu L."/>
            <person name="Ma J."/>
        </authorList>
    </citation>
    <scope>NUCLEOTIDE SEQUENCE [LARGE SCALE GENOMIC DNA]</scope>
    <source>
        <strain evidence="2 3">JCM 12398</strain>
    </source>
</reference>
<dbReference type="GO" id="GO:0016787">
    <property type="term" value="F:hydrolase activity"/>
    <property type="evidence" value="ECO:0007669"/>
    <property type="project" value="UniProtKB-KW"/>
</dbReference>
<protein>
    <submittedName>
        <fullName evidence="2">Alpha/beta hydrolase</fullName>
    </submittedName>
</protein>
<evidence type="ECO:0000259" key="1">
    <source>
        <dbReference type="Pfam" id="PF12697"/>
    </source>
</evidence>
<dbReference type="InterPro" id="IPR029058">
    <property type="entry name" value="AB_hydrolase_fold"/>
</dbReference>
<sequence length="250" mass="27014">MSPRRTRRARTLDVGDLVFRVTTDVEADERGPAVVLVHGIGMSSRYLARLHDALLPHANVASVDLPGFGGLPKPRRELGIEAMAAALAEVVGSLGLEPVVLVGHSMGSQWVVELARLRPDLVARVVVIGPVADVAHRTPTAQLRALAVDSLLEPPTTNWIVSTDYVRCGVPWYLAQLGPMLSYPIEERVADLAVPLLVIRGERDPIASTRWCRLVRDSAPDARLVHIPRSPHNAQRSAPRAVAAAILAHA</sequence>
<organism evidence="2 3">
    <name type="scientific">Agrococcus citreus</name>
    <dbReference type="NCBI Taxonomy" id="84643"/>
    <lineage>
        <taxon>Bacteria</taxon>
        <taxon>Bacillati</taxon>
        <taxon>Actinomycetota</taxon>
        <taxon>Actinomycetes</taxon>
        <taxon>Micrococcales</taxon>
        <taxon>Microbacteriaceae</taxon>
        <taxon>Agrococcus</taxon>
    </lineage>
</organism>
<feature type="domain" description="AB hydrolase-1" evidence="1">
    <location>
        <begin position="34"/>
        <end position="245"/>
    </location>
</feature>
<comment type="caution">
    <text evidence="2">The sequence shown here is derived from an EMBL/GenBank/DDBJ whole genome shotgun (WGS) entry which is preliminary data.</text>
</comment>
<evidence type="ECO:0000313" key="3">
    <source>
        <dbReference type="Proteomes" id="UP001501266"/>
    </source>
</evidence>
<dbReference type="Pfam" id="PF12697">
    <property type="entry name" value="Abhydrolase_6"/>
    <property type="match status" value="1"/>
</dbReference>
<dbReference type="PANTHER" id="PTHR46438">
    <property type="entry name" value="ALPHA/BETA-HYDROLASES SUPERFAMILY PROTEIN"/>
    <property type="match status" value="1"/>
</dbReference>
<accession>A0ABN1YNX2</accession>
<proteinExistence type="predicted"/>
<keyword evidence="2" id="KW-0378">Hydrolase</keyword>
<dbReference type="SUPFAM" id="SSF53474">
    <property type="entry name" value="alpha/beta-Hydrolases"/>
    <property type="match status" value="1"/>
</dbReference>
<dbReference type="Gene3D" id="3.40.50.1820">
    <property type="entry name" value="alpha/beta hydrolase"/>
    <property type="match status" value="1"/>
</dbReference>
<evidence type="ECO:0000313" key="2">
    <source>
        <dbReference type="EMBL" id="GAA1419034.1"/>
    </source>
</evidence>
<dbReference type="EMBL" id="BAAAKK010000001">
    <property type="protein sequence ID" value="GAA1419034.1"/>
    <property type="molecule type" value="Genomic_DNA"/>
</dbReference>
<keyword evidence="3" id="KW-1185">Reference proteome</keyword>
<name>A0ABN1YNX2_9MICO</name>
<dbReference type="RefSeq" id="WP_343917177.1">
    <property type="nucleotide sequence ID" value="NZ_BAAAKK010000001.1"/>
</dbReference>